<evidence type="ECO:0000313" key="3">
    <source>
        <dbReference type="Proteomes" id="UP001620645"/>
    </source>
</evidence>
<reference evidence="2 3" key="1">
    <citation type="submission" date="2024-10" db="EMBL/GenBank/DDBJ databases">
        <authorList>
            <person name="Kim D."/>
        </authorList>
    </citation>
    <scope>NUCLEOTIDE SEQUENCE [LARGE SCALE GENOMIC DNA]</scope>
    <source>
        <strain evidence="2">Taebaek</strain>
    </source>
</reference>
<gene>
    <name evidence="2" type="ORF">niasHS_018126</name>
</gene>
<dbReference type="EMBL" id="JBICCN010000429">
    <property type="protein sequence ID" value="KAL3069401.1"/>
    <property type="molecule type" value="Genomic_DNA"/>
</dbReference>
<name>A0ABD2HWL6_HETSC</name>
<accession>A0ABD2HWL6</accession>
<evidence type="ECO:0000259" key="1">
    <source>
        <dbReference type="PROSITE" id="PS50053"/>
    </source>
</evidence>
<dbReference type="InterPro" id="IPR000626">
    <property type="entry name" value="Ubiquitin-like_dom"/>
</dbReference>
<keyword evidence="3" id="KW-1185">Reference proteome</keyword>
<sequence length="205" mass="23641">MNKYFGFSLFSIGISAAGLLTMLFMLMMMIPSSVAGYEFSIYLTVDGRSFNEVGEPYTVKVEKTHSVETLKWKIRHEIGILPKRQTLRHNNQFAIVLKDEETMMVYGIKKDHTIYVAIDEFKIYATRKHSKERYTVWVSSMDTVTTLEEKFKAVYEDANRCDCLSFMLKKGPRGYKVWDAATMDELGIEKGSFVVLESRNCNYGL</sequence>
<dbReference type="SUPFAM" id="SSF54236">
    <property type="entry name" value="Ubiquitin-like"/>
    <property type="match status" value="1"/>
</dbReference>
<dbReference type="SMART" id="SM00213">
    <property type="entry name" value="UBQ"/>
    <property type="match status" value="2"/>
</dbReference>
<organism evidence="2 3">
    <name type="scientific">Heterodera schachtii</name>
    <name type="common">Sugarbeet cyst nematode worm</name>
    <name type="synonym">Tylenchus schachtii</name>
    <dbReference type="NCBI Taxonomy" id="97005"/>
    <lineage>
        <taxon>Eukaryota</taxon>
        <taxon>Metazoa</taxon>
        <taxon>Ecdysozoa</taxon>
        <taxon>Nematoda</taxon>
        <taxon>Chromadorea</taxon>
        <taxon>Rhabditida</taxon>
        <taxon>Tylenchina</taxon>
        <taxon>Tylenchomorpha</taxon>
        <taxon>Tylenchoidea</taxon>
        <taxon>Heteroderidae</taxon>
        <taxon>Heteroderinae</taxon>
        <taxon>Heterodera</taxon>
    </lineage>
</organism>
<feature type="domain" description="Ubiquitin-like" evidence="1">
    <location>
        <begin position="43"/>
        <end position="120"/>
    </location>
</feature>
<dbReference type="InterPro" id="IPR029071">
    <property type="entry name" value="Ubiquitin-like_domsf"/>
</dbReference>
<comment type="caution">
    <text evidence="2">The sequence shown here is derived from an EMBL/GenBank/DDBJ whole genome shotgun (WGS) entry which is preliminary data.</text>
</comment>
<dbReference type="Proteomes" id="UP001620645">
    <property type="component" value="Unassembled WGS sequence"/>
</dbReference>
<evidence type="ECO:0000313" key="2">
    <source>
        <dbReference type="EMBL" id="KAL3069401.1"/>
    </source>
</evidence>
<dbReference type="PROSITE" id="PS50053">
    <property type="entry name" value="UBIQUITIN_2"/>
    <property type="match status" value="1"/>
</dbReference>
<dbReference type="CDD" id="cd17039">
    <property type="entry name" value="Ubl_ubiquitin_like"/>
    <property type="match status" value="1"/>
</dbReference>
<dbReference type="AlphaFoldDB" id="A0ABD2HWL6"/>
<protein>
    <recommendedName>
        <fullName evidence="1">Ubiquitin-like domain-containing protein</fullName>
    </recommendedName>
</protein>
<dbReference type="Gene3D" id="3.10.20.90">
    <property type="entry name" value="Phosphatidylinositol 3-kinase Catalytic Subunit, Chain A, domain 1"/>
    <property type="match status" value="1"/>
</dbReference>
<proteinExistence type="predicted"/>
<dbReference type="Pfam" id="PF00240">
    <property type="entry name" value="ubiquitin"/>
    <property type="match status" value="1"/>
</dbReference>